<feature type="transmembrane region" description="Helical" evidence="12">
    <location>
        <begin position="191"/>
        <end position="216"/>
    </location>
</feature>
<evidence type="ECO:0000256" key="9">
    <source>
        <dbReference type="ARBA" id="ARBA00023136"/>
    </source>
</evidence>
<dbReference type="PANTHER" id="PTHR43386:SF2">
    <property type="entry name" value="OLIGOPEPTIDE TRANSPORT SYSTEM PERMEASE PROTEIN OPPC"/>
    <property type="match status" value="1"/>
</dbReference>
<comment type="similarity">
    <text evidence="10">Belongs to the binding-protein-dependent transport system permease family. OppBC subfamily.</text>
</comment>
<dbReference type="Proteomes" id="UP000463857">
    <property type="component" value="Chromosome"/>
</dbReference>
<feature type="domain" description="ABC transmembrane type-1" evidence="13">
    <location>
        <begin position="74"/>
        <end position="260"/>
    </location>
</feature>
<evidence type="ECO:0000256" key="4">
    <source>
        <dbReference type="ARBA" id="ARBA00022519"/>
    </source>
</evidence>
<evidence type="ECO:0000256" key="5">
    <source>
        <dbReference type="ARBA" id="ARBA00022692"/>
    </source>
</evidence>
<keyword evidence="9 12" id="KW-0472">Membrane</keyword>
<keyword evidence="15" id="KW-1185">Reference proteome</keyword>
<dbReference type="InParanoid" id="A0A7L4YU26"/>
<comment type="subcellular location">
    <subcellularLocation>
        <location evidence="1">Cell inner membrane</location>
        <topology evidence="1">Multi-pass membrane protein</topology>
    </subcellularLocation>
    <subcellularLocation>
        <location evidence="12">Cell membrane</location>
        <topology evidence="12">Multi-pass membrane protein</topology>
    </subcellularLocation>
</comment>
<accession>A0A7L4YU26</accession>
<feature type="transmembrane region" description="Helical" evidence="12">
    <location>
        <begin position="134"/>
        <end position="152"/>
    </location>
</feature>
<evidence type="ECO:0000313" key="14">
    <source>
        <dbReference type="EMBL" id="QHC02550.1"/>
    </source>
</evidence>
<dbReference type="AlphaFoldDB" id="A0A7L4YU26"/>
<dbReference type="Gene3D" id="1.10.3720.10">
    <property type="entry name" value="MetI-like"/>
    <property type="match status" value="1"/>
</dbReference>
<dbReference type="CDD" id="cd06261">
    <property type="entry name" value="TM_PBP2"/>
    <property type="match status" value="1"/>
</dbReference>
<evidence type="ECO:0000256" key="1">
    <source>
        <dbReference type="ARBA" id="ARBA00004429"/>
    </source>
</evidence>
<dbReference type="InterPro" id="IPR000515">
    <property type="entry name" value="MetI-like"/>
</dbReference>
<dbReference type="PROSITE" id="PS50928">
    <property type="entry name" value="ABC_TM1"/>
    <property type="match status" value="1"/>
</dbReference>
<keyword evidence="7" id="KW-0653">Protein transport</keyword>
<dbReference type="FunCoup" id="A0A7L4YU26">
    <property type="interactions" value="41"/>
</dbReference>
<dbReference type="PANTHER" id="PTHR43386">
    <property type="entry name" value="OLIGOPEPTIDE TRANSPORT SYSTEM PERMEASE PROTEIN APPC"/>
    <property type="match status" value="1"/>
</dbReference>
<evidence type="ECO:0000256" key="2">
    <source>
        <dbReference type="ARBA" id="ARBA00022448"/>
    </source>
</evidence>
<evidence type="ECO:0000256" key="7">
    <source>
        <dbReference type="ARBA" id="ARBA00022927"/>
    </source>
</evidence>
<evidence type="ECO:0000256" key="12">
    <source>
        <dbReference type="RuleBase" id="RU363032"/>
    </source>
</evidence>
<dbReference type="InterPro" id="IPR035906">
    <property type="entry name" value="MetI-like_sf"/>
</dbReference>
<organism evidence="14 15">
    <name type="scientific">Epidermidibacterium keratini</name>
    <dbReference type="NCBI Taxonomy" id="1891644"/>
    <lineage>
        <taxon>Bacteria</taxon>
        <taxon>Bacillati</taxon>
        <taxon>Actinomycetota</taxon>
        <taxon>Actinomycetes</taxon>
        <taxon>Sporichthyales</taxon>
        <taxon>Sporichthyaceae</taxon>
        <taxon>Epidermidibacterium</taxon>
    </lineage>
</organism>
<gene>
    <name evidence="14" type="ORF">EK0264_18315</name>
</gene>
<name>A0A7L4YU26_9ACTN</name>
<evidence type="ECO:0000256" key="11">
    <source>
        <dbReference type="ARBA" id="ARBA00072251"/>
    </source>
</evidence>
<dbReference type="SUPFAM" id="SSF161098">
    <property type="entry name" value="MetI-like"/>
    <property type="match status" value="1"/>
</dbReference>
<feature type="transmembrane region" description="Helical" evidence="12">
    <location>
        <begin position="72"/>
        <end position="98"/>
    </location>
</feature>
<evidence type="ECO:0000259" key="13">
    <source>
        <dbReference type="PROSITE" id="PS50928"/>
    </source>
</evidence>
<feature type="transmembrane region" description="Helical" evidence="12">
    <location>
        <begin position="110"/>
        <end position="128"/>
    </location>
</feature>
<dbReference type="KEGG" id="eke:EK0264_18315"/>
<keyword evidence="6" id="KW-0571">Peptide transport</keyword>
<evidence type="ECO:0000256" key="10">
    <source>
        <dbReference type="ARBA" id="ARBA00024202"/>
    </source>
</evidence>
<reference evidence="14 15" key="1">
    <citation type="journal article" date="2018" name="Int. J. Syst. Evol. Microbiol.">
        <title>Epidermidibacterium keratini gen. nov., sp. nov., a member of the family Sporichthyaceae, isolated from keratin epidermis.</title>
        <authorList>
            <person name="Lee D.G."/>
            <person name="Trujillo M.E."/>
            <person name="Kang S."/>
            <person name="Nam J.J."/>
            <person name="Kim Y.J."/>
        </authorList>
    </citation>
    <scope>NUCLEOTIDE SEQUENCE [LARGE SCALE GENOMIC DNA]</scope>
    <source>
        <strain evidence="14 15">EPI-7</strain>
    </source>
</reference>
<keyword evidence="5 12" id="KW-0812">Transmembrane</keyword>
<feature type="transmembrane region" description="Helical" evidence="12">
    <location>
        <begin position="240"/>
        <end position="260"/>
    </location>
</feature>
<evidence type="ECO:0000256" key="6">
    <source>
        <dbReference type="ARBA" id="ARBA00022856"/>
    </source>
</evidence>
<dbReference type="GO" id="GO:0015833">
    <property type="term" value="P:peptide transport"/>
    <property type="evidence" value="ECO:0007669"/>
    <property type="project" value="UniProtKB-KW"/>
</dbReference>
<dbReference type="GO" id="GO:0005886">
    <property type="term" value="C:plasma membrane"/>
    <property type="evidence" value="ECO:0007669"/>
    <property type="project" value="UniProtKB-SubCell"/>
</dbReference>
<dbReference type="Pfam" id="PF12911">
    <property type="entry name" value="OppC_N"/>
    <property type="match status" value="1"/>
</dbReference>
<proteinExistence type="inferred from homology"/>
<keyword evidence="8 12" id="KW-1133">Transmembrane helix</keyword>
<dbReference type="InterPro" id="IPR025966">
    <property type="entry name" value="OppC_N"/>
</dbReference>
<evidence type="ECO:0000256" key="3">
    <source>
        <dbReference type="ARBA" id="ARBA00022475"/>
    </source>
</evidence>
<dbReference type="GO" id="GO:0055085">
    <property type="term" value="P:transmembrane transport"/>
    <property type="evidence" value="ECO:0007669"/>
    <property type="project" value="InterPro"/>
</dbReference>
<feature type="transmembrane region" description="Helical" evidence="12">
    <location>
        <begin position="12"/>
        <end position="33"/>
    </location>
</feature>
<dbReference type="InterPro" id="IPR050366">
    <property type="entry name" value="BP-dependent_transpt_permease"/>
</dbReference>
<dbReference type="OrthoDB" id="6637947at2"/>
<dbReference type="Pfam" id="PF00528">
    <property type="entry name" value="BPD_transp_1"/>
    <property type="match status" value="1"/>
</dbReference>
<dbReference type="EMBL" id="CP047156">
    <property type="protein sequence ID" value="QHC02550.1"/>
    <property type="molecule type" value="Genomic_DNA"/>
</dbReference>
<evidence type="ECO:0000313" key="15">
    <source>
        <dbReference type="Proteomes" id="UP000463857"/>
    </source>
</evidence>
<sequence length="276" mass="30219">MVLRRFLRHRLAMTATIVFIALVLFAFVGPLIWTKGIGPDYGSLLPPSAEHPFGTERLGRDMLAMIMAGTQYSLFISIVVAVVATVLGVTLGAIAGFYGGWVDSLVNRFLELNLMLPSVVVVGVMVVYFEGSWFWVAMFLGLTNWMTLARVIRGMVLSLREKEFVESARALGGSNARIVFKHIVPNTSDVIIVNTTLTIAQAVLLEAALSFIGLGVQPPDTSLGLLINQTQGYLPTPQAILFWIPLLFIVLISLCVNFIGDGLRDALDPRQNRVRA</sequence>
<keyword evidence="2 12" id="KW-0813">Transport</keyword>
<dbReference type="GO" id="GO:0015031">
    <property type="term" value="P:protein transport"/>
    <property type="evidence" value="ECO:0007669"/>
    <property type="project" value="UniProtKB-KW"/>
</dbReference>
<keyword evidence="3" id="KW-1003">Cell membrane</keyword>
<keyword evidence="4" id="KW-0997">Cell inner membrane</keyword>
<evidence type="ECO:0000256" key="8">
    <source>
        <dbReference type="ARBA" id="ARBA00022989"/>
    </source>
</evidence>
<protein>
    <recommendedName>
        <fullName evidence="11">Oligopeptide transport system permease protein OppC</fullName>
    </recommendedName>
</protein>